<dbReference type="Proteomes" id="UP000186513">
    <property type="component" value="Unassembled WGS sequence"/>
</dbReference>
<keyword evidence="8 13" id="KW-1133">Transmembrane helix</keyword>
<keyword evidence="9 13" id="KW-0472">Membrane</keyword>
<dbReference type="PRINTS" id="PR00701">
    <property type="entry name" value="60KDINNERMP"/>
</dbReference>
<comment type="similarity">
    <text evidence="2 13">Belongs to the OXA1/ALB3/YidC family. Type 1 subfamily.</text>
</comment>
<keyword evidence="6 13" id="KW-0812">Transmembrane</keyword>
<dbReference type="InterPro" id="IPR028053">
    <property type="entry name" value="Membr_insert_YidC_N"/>
</dbReference>
<comment type="function">
    <text evidence="13">Required for the insertion and/or proper folding and/or complex formation of integral membrane proteins into the membrane. Involved in integration of membrane proteins that insert both dependently and independently of the Sec translocase complex, as well as at least some lipoproteins. Aids folding of multispanning membrane proteins.</text>
</comment>
<evidence type="ECO:0000313" key="17">
    <source>
        <dbReference type="Proteomes" id="UP000186513"/>
    </source>
</evidence>
<dbReference type="NCBIfam" id="NF002352">
    <property type="entry name" value="PRK01318.1-3"/>
    <property type="match status" value="1"/>
</dbReference>
<dbReference type="EMBL" id="FPKR01000001">
    <property type="protein sequence ID" value="SFZ70799.1"/>
    <property type="molecule type" value="Genomic_DNA"/>
</dbReference>
<evidence type="ECO:0000256" key="3">
    <source>
        <dbReference type="ARBA" id="ARBA00015325"/>
    </source>
</evidence>
<evidence type="ECO:0000256" key="7">
    <source>
        <dbReference type="ARBA" id="ARBA00022927"/>
    </source>
</evidence>
<keyword evidence="5 13" id="KW-1003">Cell membrane</keyword>
<dbReference type="OrthoDB" id="9780552at2"/>
<dbReference type="GO" id="GO:0032977">
    <property type="term" value="F:membrane insertase activity"/>
    <property type="evidence" value="ECO:0007669"/>
    <property type="project" value="InterPro"/>
</dbReference>
<evidence type="ECO:0000256" key="13">
    <source>
        <dbReference type="HAMAP-Rule" id="MF_01810"/>
    </source>
</evidence>
<dbReference type="InterPro" id="IPR028055">
    <property type="entry name" value="YidC/Oxa/ALB_C"/>
</dbReference>
<dbReference type="PANTHER" id="PTHR12428:SF65">
    <property type="entry name" value="CYTOCHROME C OXIDASE ASSEMBLY PROTEIN COX18, MITOCHONDRIAL"/>
    <property type="match status" value="1"/>
</dbReference>
<evidence type="ECO:0000259" key="15">
    <source>
        <dbReference type="Pfam" id="PF14849"/>
    </source>
</evidence>
<evidence type="ECO:0000256" key="2">
    <source>
        <dbReference type="ARBA" id="ARBA00010527"/>
    </source>
</evidence>
<dbReference type="RefSeq" id="WP_072426851.1">
    <property type="nucleotide sequence ID" value="NZ_FPKR01000001.1"/>
</dbReference>
<dbReference type="GO" id="GO:0051205">
    <property type="term" value="P:protein insertion into membrane"/>
    <property type="evidence" value="ECO:0007669"/>
    <property type="project" value="TreeGrafter"/>
</dbReference>
<protein>
    <recommendedName>
        <fullName evidence="3 13">Membrane protein insertase YidC</fullName>
    </recommendedName>
    <alternativeName>
        <fullName evidence="12 13">Foldase YidC</fullName>
    </alternativeName>
    <alternativeName>
        <fullName evidence="11 13">Membrane integrase YidC</fullName>
    </alternativeName>
    <alternativeName>
        <fullName evidence="13">Membrane protein YidC</fullName>
    </alternativeName>
</protein>
<dbReference type="NCBIfam" id="NF002353">
    <property type="entry name" value="PRK01318.1-4"/>
    <property type="match status" value="1"/>
</dbReference>
<dbReference type="NCBIfam" id="TIGR03592">
    <property type="entry name" value="yidC_oxa1_cterm"/>
    <property type="match status" value="1"/>
</dbReference>
<dbReference type="CDD" id="cd19961">
    <property type="entry name" value="EcYidC-like_peri"/>
    <property type="match status" value="1"/>
</dbReference>
<dbReference type="CDD" id="cd20070">
    <property type="entry name" value="5TM_YidC_Alb3"/>
    <property type="match status" value="1"/>
</dbReference>
<dbReference type="InterPro" id="IPR019998">
    <property type="entry name" value="Membr_insert_YidC"/>
</dbReference>
<dbReference type="GO" id="GO:0015031">
    <property type="term" value="P:protein transport"/>
    <property type="evidence" value="ECO:0007669"/>
    <property type="project" value="UniProtKB-KW"/>
</dbReference>
<comment type="subcellular location">
    <subcellularLocation>
        <location evidence="1">Cell inner membrane</location>
        <topology evidence="1">Multi-pass membrane protein</topology>
    </subcellularLocation>
    <subcellularLocation>
        <location evidence="13">Cell membrane</location>
        <topology evidence="13">Multi-pass membrane protein</topology>
    </subcellularLocation>
</comment>
<dbReference type="PANTHER" id="PTHR12428">
    <property type="entry name" value="OXA1"/>
    <property type="match status" value="1"/>
</dbReference>
<keyword evidence="17" id="KW-1185">Reference proteome</keyword>
<dbReference type="NCBIfam" id="TIGR03593">
    <property type="entry name" value="yidC_nterm"/>
    <property type="match status" value="1"/>
</dbReference>
<dbReference type="STRING" id="1121279.SAMN02745887_00315"/>
<dbReference type="Pfam" id="PF02096">
    <property type="entry name" value="60KD_IMP"/>
    <property type="match status" value="1"/>
</dbReference>
<keyword evidence="7 13" id="KW-0653">Protein transport</keyword>
<proteinExistence type="inferred from homology"/>
<evidence type="ECO:0000256" key="1">
    <source>
        <dbReference type="ARBA" id="ARBA00004429"/>
    </source>
</evidence>
<keyword evidence="10 13" id="KW-0143">Chaperone</keyword>
<dbReference type="AlphaFoldDB" id="A0A1K2H4P5"/>
<sequence length="551" mass="61126">MDTKRLVVFVVLSFAILFGWQHWFAPKPVPAISQPQEQAAATPAGAAGAAAPVSVAEAPGKLQNGGRVRVKTDLFDAEIDTMGGDLRKLTLSQHGQHEDAKTPFVLFQEGPEHIYVAQTGLIKSDMPNLPTHRTLFTTKDSLMVMQPDFNELSLRLEAPEVDGVKVAKIYTFKRGSYQIDVRHEITNSRAQPLDVEAYFRLMRDGKDPKGSGGYLGAATFTGPAVYTEAGKFQKVAFSDIDKDKAEYVKSGKDGWIAMLQHYFASAWLLSPNGSANLCAKQDCRFVVERVGDLYSAGAIVKVPTIAAGATGVINVPLYAGPQETRALEAAAPGLDLVKDYGMFTVLAKPMFWVLDKIHGMVGNWGWAIVIFTILIKLAFFPLSAASYRSMAKMKKLAPRMQKMKEQYGDDRMKFQQAVMEMYKQEKANPIAGCLPVLVQIPVFMGLYWMLLAAVELRQAPWTLWIHDLSVADPYYVLPILMAASMYVQALLNPPAADPLQDKMMKIMPLVFSVMFIFFPAGLVLYWVVNNLFSIGQQWYITRMIENEGKGK</sequence>
<organism evidence="16 17">
    <name type="scientific">Chitinimonas taiwanensis DSM 18899</name>
    <dbReference type="NCBI Taxonomy" id="1121279"/>
    <lineage>
        <taxon>Bacteria</taxon>
        <taxon>Pseudomonadati</taxon>
        <taxon>Pseudomonadota</taxon>
        <taxon>Betaproteobacteria</taxon>
        <taxon>Neisseriales</taxon>
        <taxon>Chitinibacteraceae</taxon>
        <taxon>Chitinimonas</taxon>
    </lineage>
</organism>
<evidence type="ECO:0000313" key="16">
    <source>
        <dbReference type="EMBL" id="SFZ70799.1"/>
    </source>
</evidence>
<feature type="transmembrane region" description="Helical" evidence="13">
    <location>
        <begin position="429"/>
        <end position="454"/>
    </location>
</feature>
<evidence type="ECO:0000256" key="8">
    <source>
        <dbReference type="ARBA" id="ARBA00022989"/>
    </source>
</evidence>
<feature type="transmembrane region" description="Helical" evidence="13">
    <location>
        <begin position="506"/>
        <end position="528"/>
    </location>
</feature>
<evidence type="ECO:0000259" key="14">
    <source>
        <dbReference type="Pfam" id="PF02096"/>
    </source>
</evidence>
<evidence type="ECO:0000256" key="4">
    <source>
        <dbReference type="ARBA" id="ARBA00022448"/>
    </source>
</evidence>
<feature type="domain" description="Membrane insertase YidC/Oxa/ALB C-terminal" evidence="14">
    <location>
        <begin position="364"/>
        <end position="542"/>
    </location>
</feature>
<dbReference type="Pfam" id="PF14849">
    <property type="entry name" value="YidC_periplas"/>
    <property type="match status" value="1"/>
</dbReference>
<dbReference type="GO" id="GO:0005886">
    <property type="term" value="C:plasma membrane"/>
    <property type="evidence" value="ECO:0007669"/>
    <property type="project" value="UniProtKB-SubCell"/>
</dbReference>
<evidence type="ECO:0000256" key="5">
    <source>
        <dbReference type="ARBA" id="ARBA00022475"/>
    </source>
</evidence>
<gene>
    <name evidence="13" type="primary">yidC</name>
    <name evidence="16" type="ORF">SAMN02745887_00315</name>
</gene>
<dbReference type="InterPro" id="IPR047196">
    <property type="entry name" value="YidC_ALB_C"/>
</dbReference>
<comment type="subunit">
    <text evidence="13">Interacts with the Sec translocase complex via SecD. Specifically interacts with transmembrane segments of nascent integral membrane proteins during membrane integration.</text>
</comment>
<reference evidence="16 17" key="1">
    <citation type="submission" date="2016-11" db="EMBL/GenBank/DDBJ databases">
        <authorList>
            <person name="Jaros S."/>
            <person name="Januszkiewicz K."/>
            <person name="Wedrychowicz H."/>
        </authorList>
    </citation>
    <scope>NUCLEOTIDE SEQUENCE [LARGE SCALE GENOMIC DNA]</scope>
    <source>
        <strain evidence="16 17">DSM 18899</strain>
    </source>
</reference>
<evidence type="ECO:0000256" key="12">
    <source>
        <dbReference type="ARBA" id="ARBA00033342"/>
    </source>
</evidence>
<dbReference type="HAMAP" id="MF_01810">
    <property type="entry name" value="YidC_type1"/>
    <property type="match status" value="1"/>
</dbReference>
<feature type="transmembrane region" description="Helical" evidence="13">
    <location>
        <begin position="364"/>
        <end position="385"/>
    </location>
</feature>
<dbReference type="InterPro" id="IPR038221">
    <property type="entry name" value="YidC_periplasmic_sf"/>
</dbReference>
<keyword evidence="4 13" id="KW-0813">Transport</keyword>
<evidence type="ECO:0000256" key="11">
    <source>
        <dbReference type="ARBA" id="ARBA00033245"/>
    </source>
</evidence>
<dbReference type="PRINTS" id="PR01900">
    <property type="entry name" value="YIDCPROTEIN"/>
</dbReference>
<feature type="transmembrane region" description="Helical" evidence="13">
    <location>
        <begin position="474"/>
        <end position="494"/>
    </location>
</feature>
<name>A0A1K2H4P5_9NEIS</name>
<dbReference type="Gene3D" id="2.70.98.90">
    <property type="match status" value="1"/>
</dbReference>
<feature type="domain" description="Membrane insertase YidC N-terminal" evidence="15">
    <location>
        <begin position="67"/>
        <end position="353"/>
    </location>
</feature>
<dbReference type="InterPro" id="IPR001708">
    <property type="entry name" value="YidC/ALB3/OXA1/COX18"/>
</dbReference>
<accession>A0A1K2H4P5</accession>
<evidence type="ECO:0000256" key="10">
    <source>
        <dbReference type="ARBA" id="ARBA00023186"/>
    </source>
</evidence>
<evidence type="ECO:0000256" key="6">
    <source>
        <dbReference type="ARBA" id="ARBA00022692"/>
    </source>
</evidence>
<evidence type="ECO:0000256" key="9">
    <source>
        <dbReference type="ARBA" id="ARBA00023136"/>
    </source>
</evidence>